<evidence type="ECO:0000313" key="5">
    <source>
        <dbReference type="WBParaSite" id="ACRNAN_scaffold393.g19933.t1"/>
    </source>
</evidence>
<dbReference type="Proteomes" id="UP000887540">
    <property type="component" value="Unplaced"/>
</dbReference>
<protein>
    <submittedName>
        <fullName evidence="5">Sulfotransferase domain-containing protein</fullName>
    </submittedName>
</protein>
<reference evidence="5" key="1">
    <citation type="submission" date="2022-11" db="UniProtKB">
        <authorList>
            <consortium name="WormBaseParasite"/>
        </authorList>
    </citation>
    <scope>IDENTIFICATION</scope>
</reference>
<keyword evidence="4" id="KW-1185">Reference proteome</keyword>
<dbReference type="GO" id="GO:0008146">
    <property type="term" value="F:sulfotransferase activity"/>
    <property type="evidence" value="ECO:0007669"/>
    <property type="project" value="InterPro"/>
</dbReference>
<feature type="domain" description="Sulfotransferase" evidence="3">
    <location>
        <begin position="8"/>
        <end position="130"/>
    </location>
</feature>
<dbReference type="AlphaFoldDB" id="A0A914DVS7"/>
<organism evidence="4 5">
    <name type="scientific">Acrobeloides nanus</name>
    <dbReference type="NCBI Taxonomy" id="290746"/>
    <lineage>
        <taxon>Eukaryota</taxon>
        <taxon>Metazoa</taxon>
        <taxon>Ecdysozoa</taxon>
        <taxon>Nematoda</taxon>
        <taxon>Chromadorea</taxon>
        <taxon>Rhabditida</taxon>
        <taxon>Tylenchina</taxon>
        <taxon>Cephalobomorpha</taxon>
        <taxon>Cephaloboidea</taxon>
        <taxon>Cephalobidae</taxon>
        <taxon>Acrobeloides</taxon>
    </lineage>
</organism>
<dbReference type="Gene3D" id="3.40.50.300">
    <property type="entry name" value="P-loop containing nucleotide triphosphate hydrolases"/>
    <property type="match status" value="1"/>
</dbReference>
<dbReference type="InterPro" id="IPR000863">
    <property type="entry name" value="Sulfotransferase_dom"/>
</dbReference>
<name>A0A914DVS7_9BILA</name>
<proteinExistence type="inferred from homology"/>
<dbReference type="SUPFAM" id="SSF52540">
    <property type="entry name" value="P-loop containing nucleoside triphosphate hydrolases"/>
    <property type="match status" value="1"/>
</dbReference>
<keyword evidence="2" id="KW-0808">Transferase</keyword>
<accession>A0A914DVS7</accession>
<evidence type="ECO:0000256" key="2">
    <source>
        <dbReference type="ARBA" id="ARBA00022679"/>
    </source>
</evidence>
<dbReference type="InterPro" id="IPR027417">
    <property type="entry name" value="P-loop_NTPase"/>
</dbReference>
<dbReference type="Pfam" id="PF00685">
    <property type="entry name" value="Sulfotransfer_1"/>
    <property type="match status" value="1"/>
</dbReference>
<evidence type="ECO:0000259" key="3">
    <source>
        <dbReference type="Pfam" id="PF00685"/>
    </source>
</evidence>
<sequence length="144" mass="17169">MGSFMSFSGTWNEFFQAFIKGELYYGSYMEHASEWWKHRSDTNVLFIWYEELLKNRAESIKKIAEFLGYKLSEEIIEILFQKTSLDEMKKDENAKIAQRLRLPTSSFFRAGTNNSWKELFTEEQVKQMDALLLSYTCNFNMDFN</sequence>
<evidence type="ECO:0000313" key="4">
    <source>
        <dbReference type="Proteomes" id="UP000887540"/>
    </source>
</evidence>
<evidence type="ECO:0000256" key="1">
    <source>
        <dbReference type="ARBA" id="ARBA00005771"/>
    </source>
</evidence>
<dbReference type="PANTHER" id="PTHR11783">
    <property type="entry name" value="SULFOTRANSFERASE SULT"/>
    <property type="match status" value="1"/>
</dbReference>
<comment type="similarity">
    <text evidence="1">Belongs to the sulfotransferase 1 family.</text>
</comment>
<dbReference type="WBParaSite" id="ACRNAN_scaffold393.g19933.t1">
    <property type="protein sequence ID" value="ACRNAN_scaffold393.g19933.t1"/>
    <property type="gene ID" value="ACRNAN_scaffold393.g19933"/>
</dbReference>